<reference evidence="1 2" key="1">
    <citation type="submission" date="2024-03" db="EMBL/GenBank/DDBJ databases">
        <title>Adaptation during the transition from Ophiocordyceps entomopathogen to insect associate is accompanied by gene loss and intensified selection.</title>
        <authorList>
            <person name="Ward C.M."/>
            <person name="Onetto C.A."/>
            <person name="Borneman A.R."/>
        </authorList>
    </citation>
    <scope>NUCLEOTIDE SEQUENCE [LARGE SCALE GENOMIC DNA]</scope>
    <source>
        <strain evidence="1">AWRI1</strain>
        <tissue evidence="1">Single Adult Female</tissue>
    </source>
</reference>
<protein>
    <submittedName>
        <fullName evidence="1">Uncharacterized protein</fullName>
    </submittedName>
</protein>
<dbReference type="Proteomes" id="UP001367676">
    <property type="component" value="Unassembled WGS sequence"/>
</dbReference>
<evidence type="ECO:0000313" key="2">
    <source>
        <dbReference type="Proteomes" id="UP001367676"/>
    </source>
</evidence>
<dbReference type="AlphaFoldDB" id="A0AAN9Y5C2"/>
<dbReference type="EMBL" id="JBBCAQ010000016">
    <property type="protein sequence ID" value="KAK7597964.1"/>
    <property type="molecule type" value="Genomic_DNA"/>
</dbReference>
<accession>A0AAN9Y5C2</accession>
<proteinExistence type="predicted"/>
<keyword evidence="2" id="KW-1185">Reference proteome</keyword>
<sequence length="138" mass="15018">MKMDHMIAQFTPPPPECDCSVVNRKEIKLGPHQYEATHEAVPPGSQTVAPSSPKSSCGDFVLQYRLLGTGSFVVGLFGCSPNRFALPRNESKTISYQGQGETANALSCHCLMRCVASYWCGPSFIHIFGAAVRLPSRL</sequence>
<gene>
    <name evidence="1" type="ORF">V9T40_014920</name>
</gene>
<comment type="caution">
    <text evidence="1">The sequence shown here is derived from an EMBL/GenBank/DDBJ whole genome shotgun (WGS) entry which is preliminary data.</text>
</comment>
<evidence type="ECO:0000313" key="1">
    <source>
        <dbReference type="EMBL" id="KAK7597964.1"/>
    </source>
</evidence>
<name>A0AAN9Y5C2_9HEMI</name>
<organism evidence="1 2">
    <name type="scientific">Parthenolecanium corni</name>
    <dbReference type="NCBI Taxonomy" id="536013"/>
    <lineage>
        <taxon>Eukaryota</taxon>
        <taxon>Metazoa</taxon>
        <taxon>Ecdysozoa</taxon>
        <taxon>Arthropoda</taxon>
        <taxon>Hexapoda</taxon>
        <taxon>Insecta</taxon>
        <taxon>Pterygota</taxon>
        <taxon>Neoptera</taxon>
        <taxon>Paraneoptera</taxon>
        <taxon>Hemiptera</taxon>
        <taxon>Sternorrhyncha</taxon>
        <taxon>Coccoidea</taxon>
        <taxon>Coccidae</taxon>
        <taxon>Parthenolecanium</taxon>
    </lineage>
</organism>